<accession>A0A3Q7EXW5</accession>
<dbReference type="InParanoid" id="A0A3Q7EXW5"/>
<evidence type="ECO:0000313" key="1">
    <source>
        <dbReference type="EnsemblPlants" id="Solyc01g057920.1.1.1"/>
    </source>
</evidence>
<dbReference type="Gramene" id="Solyc01g057920.1.1">
    <property type="protein sequence ID" value="Solyc01g057920.1.1.1"/>
    <property type="gene ID" value="Solyc01g057920.1"/>
</dbReference>
<reference evidence="1" key="2">
    <citation type="submission" date="2019-01" db="UniProtKB">
        <authorList>
            <consortium name="EnsemblPlants"/>
        </authorList>
    </citation>
    <scope>IDENTIFICATION</scope>
    <source>
        <strain evidence="1">cv. Heinz 1706</strain>
    </source>
</reference>
<proteinExistence type="predicted"/>
<dbReference type="Proteomes" id="UP000004994">
    <property type="component" value="Chromosome 1"/>
</dbReference>
<sequence>MVLPLGPDGQRRYGIAVQVHLCCTFLLDWTHISYRKYVRKCLPFASSGSTFQLIYSLINFLNIG</sequence>
<dbReference type="EnsemblPlants" id="Solyc01g057920.1.1">
    <property type="protein sequence ID" value="Solyc01g057920.1.1.1"/>
    <property type="gene ID" value="Solyc01g057920.1"/>
</dbReference>
<keyword evidence="2" id="KW-1185">Reference proteome</keyword>
<protein>
    <submittedName>
        <fullName evidence="1">Uncharacterized protein</fullName>
    </submittedName>
</protein>
<reference evidence="1" key="1">
    <citation type="journal article" date="2012" name="Nature">
        <title>The tomato genome sequence provides insights into fleshy fruit evolution.</title>
        <authorList>
            <consortium name="Tomato Genome Consortium"/>
        </authorList>
    </citation>
    <scope>NUCLEOTIDE SEQUENCE [LARGE SCALE GENOMIC DNA]</scope>
    <source>
        <strain evidence="1">cv. Heinz 1706</strain>
    </source>
</reference>
<dbReference type="PaxDb" id="4081-Solyc01g057920.1.1"/>
<dbReference type="AlphaFoldDB" id="A0A3Q7EXW5"/>
<organism evidence="1">
    <name type="scientific">Solanum lycopersicum</name>
    <name type="common">Tomato</name>
    <name type="synonym">Lycopersicon esculentum</name>
    <dbReference type="NCBI Taxonomy" id="4081"/>
    <lineage>
        <taxon>Eukaryota</taxon>
        <taxon>Viridiplantae</taxon>
        <taxon>Streptophyta</taxon>
        <taxon>Embryophyta</taxon>
        <taxon>Tracheophyta</taxon>
        <taxon>Spermatophyta</taxon>
        <taxon>Magnoliopsida</taxon>
        <taxon>eudicotyledons</taxon>
        <taxon>Gunneridae</taxon>
        <taxon>Pentapetalae</taxon>
        <taxon>asterids</taxon>
        <taxon>lamiids</taxon>
        <taxon>Solanales</taxon>
        <taxon>Solanaceae</taxon>
        <taxon>Solanoideae</taxon>
        <taxon>Solaneae</taxon>
        <taxon>Solanum</taxon>
        <taxon>Solanum subgen. Lycopersicon</taxon>
    </lineage>
</organism>
<name>A0A3Q7EXW5_SOLLC</name>
<evidence type="ECO:0000313" key="2">
    <source>
        <dbReference type="Proteomes" id="UP000004994"/>
    </source>
</evidence>